<dbReference type="InterPro" id="IPR001851">
    <property type="entry name" value="ABC_transp_permease"/>
</dbReference>
<evidence type="ECO:0000313" key="11">
    <source>
        <dbReference type="Proteomes" id="UP000672097"/>
    </source>
</evidence>
<dbReference type="EMBL" id="JAGQDG010000007">
    <property type="protein sequence ID" value="MBQ0937293.1"/>
    <property type="molecule type" value="Genomic_DNA"/>
</dbReference>
<sequence length="344" mass="36742">MQIDQILINLLNGLSSGLLLFMLSSGLTLIFSMMGVLNFAHASFYMLGAFVAYTVTGWLNFTAALILAPLIVGALGALFERGVLRKVHKYGHVPELLVTFGLSYVALEVVQLIWGRIPLNFEPPTWLQGPAFTLIQRTGQGLSVVAGLASPEMCQSVGDMVVQCTRFPMTRAFMMMVAVGMLVALWLFITRTRIGLVIQAALTHPEMVESLGHNVPRVFMLVFGAGCALAGLAGVIGGVTFVTEPNMSHIGPIIFAVIVIGGMGSLSGAFVGSLVVGMLQTLPLTVDSSLADALRSMGAVVTPDTVGYPILRITLSQVAPILPYLLLVLILIFRPKGLLGTREE</sequence>
<reference evidence="10 11" key="1">
    <citation type="submission" date="2021-04" db="EMBL/GenBank/DDBJ databases">
        <title>The genome sequence of type strain Ideonella paludis KCTC 32238.</title>
        <authorList>
            <person name="Liu Y."/>
        </authorList>
    </citation>
    <scope>NUCLEOTIDE SEQUENCE [LARGE SCALE GENOMIC DNA]</scope>
    <source>
        <strain evidence="10 11">KCTC 32238</strain>
    </source>
</reference>
<keyword evidence="2" id="KW-0813">Transport</keyword>
<evidence type="ECO:0000313" key="10">
    <source>
        <dbReference type="EMBL" id="MBQ0937293.1"/>
    </source>
</evidence>
<feature type="transmembrane region" description="Helical" evidence="9">
    <location>
        <begin position="218"/>
        <end position="242"/>
    </location>
</feature>
<gene>
    <name evidence="10" type="ORF">KAK11_18350</name>
</gene>
<evidence type="ECO:0000256" key="9">
    <source>
        <dbReference type="SAM" id="Phobius"/>
    </source>
</evidence>
<evidence type="ECO:0000256" key="3">
    <source>
        <dbReference type="ARBA" id="ARBA00022475"/>
    </source>
</evidence>
<evidence type="ECO:0000256" key="7">
    <source>
        <dbReference type="ARBA" id="ARBA00023136"/>
    </source>
</evidence>
<comment type="caution">
    <text evidence="10">The sequence shown here is derived from an EMBL/GenBank/DDBJ whole genome shotgun (WGS) entry which is preliminary data.</text>
</comment>
<dbReference type="Pfam" id="PF02653">
    <property type="entry name" value="BPD_transp_2"/>
    <property type="match status" value="1"/>
</dbReference>
<evidence type="ECO:0000256" key="2">
    <source>
        <dbReference type="ARBA" id="ARBA00022448"/>
    </source>
</evidence>
<evidence type="ECO:0000256" key="8">
    <source>
        <dbReference type="ARBA" id="ARBA00037998"/>
    </source>
</evidence>
<evidence type="ECO:0000256" key="1">
    <source>
        <dbReference type="ARBA" id="ARBA00004651"/>
    </source>
</evidence>
<evidence type="ECO:0000256" key="5">
    <source>
        <dbReference type="ARBA" id="ARBA00022970"/>
    </source>
</evidence>
<feature type="transmembrane region" description="Helical" evidence="9">
    <location>
        <begin position="172"/>
        <end position="189"/>
    </location>
</feature>
<evidence type="ECO:0000256" key="6">
    <source>
        <dbReference type="ARBA" id="ARBA00022989"/>
    </source>
</evidence>
<keyword evidence="7 9" id="KW-0472">Membrane</keyword>
<keyword evidence="4 9" id="KW-0812">Transmembrane</keyword>
<keyword evidence="3" id="KW-1003">Cell membrane</keyword>
<dbReference type="PANTHER" id="PTHR11795">
    <property type="entry name" value="BRANCHED-CHAIN AMINO ACID TRANSPORT SYSTEM PERMEASE PROTEIN LIVH"/>
    <property type="match status" value="1"/>
</dbReference>
<dbReference type="InterPro" id="IPR052157">
    <property type="entry name" value="BCAA_transport_permease"/>
</dbReference>
<dbReference type="RefSeq" id="WP_210810786.1">
    <property type="nucleotide sequence ID" value="NZ_JAGQDG010000007.1"/>
</dbReference>
<keyword evidence="5" id="KW-0029">Amino-acid transport</keyword>
<accession>A0ABS5E1N2</accession>
<name>A0ABS5E1N2_9BURK</name>
<proteinExistence type="inferred from homology"/>
<dbReference type="Proteomes" id="UP000672097">
    <property type="component" value="Unassembled WGS sequence"/>
</dbReference>
<organism evidence="10 11">
    <name type="scientific">Ideonella paludis</name>
    <dbReference type="NCBI Taxonomy" id="1233411"/>
    <lineage>
        <taxon>Bacteria</taxon>
        <taxon>Pseudomonadati</taxon>
        <taxon>Pseudomonadota</taxon>
        <taxon>Betaproteobacteria</taxon>
        <taxon>Burkholderiales</taxon>
        <taxon>Sphaerotilaceae</taxon>
        <taxon>Ideonella</taxon>
    </lineage>
</organism>
<comment type="subcellular location">
    <subcellularLocation>
        <location evidence="1">Cell membrane</location>
        <topology evidence="1">Multi-pass membrane protein</topology>
    </subcellularLocation>
</comment>
<keyword evidence="11" id="KW-1185">Reference proteome</keyword>
<dbReference type="PANTHER" id="PTHR11795:SF442">
    <property type="entry name" value="ABC TRANSPORTER ATP-BINDING PROTEIN"/>
    <property type="match status" value="1"/>
</dbReference>
<evidence type="ECO:0000256" key="4">
    <source>
        <dbReference type="ARBA" id="ARBA00022692"/>
    </source>
</evidence>
<feature type="transmembrane region" description="Helical" evidence="9">
    <location>
        <begin position="61"/>
        <end position="79"/>
    </location>
</feature>
<feature type="transmembrane region" description="Helical" evidence="9">
    <location>
        <begin position="254"/>
        <end position="279"/>
    </location>
</feature>
<protein>
    <submittedName>
        <fullName evidence="10">Branched-chain amino acid ABC transporter permease</fullName>
    </submittedName>
</protein>
<dbReference type="CDD" id="cd06582">
    <property type="entry name" value="TM_PBP1_LivH_like"/>
    <property type="match status" value="1"/>
</dbReference>
<feature type="transmembrane region" description="Helical" evidence="9">
    <location>
        <begin position="310"/>
        <end position="333"/>
    </location>
</feature>
<keyword evidence="6 9" id="KW-1133">Transmembrane helix</keyword>
<comment type="similarity">
    <text evidence="8">Belongs to the binding-protein-dependent transport system permease family. LivHM subfamily.</text>
</comment>